<keyword evidence="4" id="KW-0503">Monooxygenase</keyword>
<dbReference type="OrthoDB" id="9764248at2"/>
<evidence type="ECO:0000256" key="1">
    <source>
        <dbReference type="ARBA" id="ARBA00001971"/>
    </source>
</evidence>
<dbReference type="GO" id="GO:0020037">
    <property type="term" value="F:heme binding"/>
    <property type="evidence" value="ECO:0007669"/>
    <property type="project" value="InterPro"/>
</dbReference>
<dbReference type="PANTHER" id="PTHR24305:SF166">
    <property type="entry name" value="CYTOCHROME P450 12A4, MITOCHONDRIAL-RELATED"/>
    <property type="match status" value="1"/>
</dbReference>
<dbReference type="PRINTS" id="PR00385">
    <property type="entry name" value="P450"/>
</dbReference>
<dbReference type="EMBL" id="PZJX01000060">
    <property type="protein sequence ID" value="PTE06649.1"/>
    <property type="molecule type" value="Genomic_DNA"/>
</dbReference>
<dbReference type="InterPro" id="IPR017972">
    <property type="entry name" value="Cyt_P450_CS"/>
</dbReference>
<accession>A0A2T4ILX2</accession>
<evidence type="ECO:0000313" key="5">
    <source>
        <dbReference type="EMBL" id="PTE06649.1"/>
    </source>
</evidence>
<dbReference type="InterPro" id="IPR036396">
    <property type="entry name" value="Cyt_P450_sf"/>
</dbReference>
<evidence type="ECO:0000256" key="2">
    <source>
        <dbReference type="ARBA" id="ARBA00010617"/>
    </source>
</evidence>
<evidence type="ECO:0000256" key="4">
    <source>
        <dbReference type="RuleBase" id="RU000461"/>
    </source>
</evidence>
<evidence type="ECO:0008006" key="7">
    <source>
        <dbReference type="Google" id="ProtNLM"/>
    </source>
</evidence>
<dbReference type="InterPro" id="IPR050121">
    <property type="entry name" value="Cytochrome_P450_monoxygenase"/>
</dbReference>
<evidence type="ECO:0000256" key="3">
    <source>
        <dbReference type="PIRSR" id="PIRSR602401-1"/>
    </source>
</evidence>
<dbReference type="GO" id="GO:0004497">
    <property type="term" value="F:monooxygenase activity"/>
    <property type="evidence" value="ECO:0007669"/>
    <property type="project" value="UniProtKB-KW"/>
</dbReference>
<comment type="cofactor">
    <cofactor evidence="1 3">
        <name>heme</name>
        <dbReference type="ChEBI" id="CHEBI:30413"/>
    </cofactor>
</comment>
<evidence type="ECO:0000313" key="6">
    <source>
        <dbReference type="Proteomes" id="UP000240259"/>
    </source>
</evidence>
<keyword evidence="3 4" id="KW-0479">Metal-binding</keyword>
<sequence length="452" mass="50771">MNAQDRSLGSPIRDHTTKIAVPPGPSMVFFLMRSRALTDSNRIFGVFREIVERWGPVSSSRSGLRGRTYFVADYVVADAIFRGHDTFTKYPHHTADLAKLQAMIGKGMLATHTDAEWASHRKSMARAFSKAATMNNFGEIAIRHVDALLDDAMAAGVHVNNISELAMRLSGRIMSDILAPDHMFADWNFLRIKRILDAAILDFHRFDFSRRARGYKSALRAQASLLIETAAAGNSNEGLLRKMMIDEPDWQTNPAARERLLDRAINLIVAGYETTATTLNWITHLLAVNTDIQEVLREEVQSGLYGDGRHPAAFDENTLLRRVISEAMRLYTVLWFNIRYVTQEVIIEGHRFERGARVMLLPFIANRNGSIYANPDAFDPNRYLSAEPRPLFPFGNGPRVCIGRALAELEMQTFVVGTLKRFRLSMACAPKAIGGVLLQPNQDVKVRLTPLM</sequence>
<dbReference type="InterPro" id="IPR001128">
    <property type="entry name" value="Cyt_P450"/>
</dbReference>
<proteinExistence type="inferred from homology"/>
<dbReference type="InterPro" id="IPR002401">
    <property type="entry name" value="Cyt_P450_E_grp-I"/>
</dbReference>
<dbReference type="PRINTS" id="PR00463">
    <property type="entry name" value="EP450I"/>
</dbReference>
<keyword evidence="4" id="KW-0560">Oxidoreductase</keyword>
<dbReference type="PROSITE" id="PS00086">
    <property type="entry name" value="CYTOCHROME_P450"/>
    <property type="match status" value="1"/>
</dbReference>
<feature type="binding site" description="axial binding residue" evidence="3">
    <location>
        <position position="401"/>
    </location>
    <ligand>
        <name>heme</name>
        <dbReference type="ChEBI" id="CHEBI:30413"/>
    </ligand>
    <ligandPart>
        <name>Fe</name>
        <dbReference type="ChEBI" id="CHEBI:18248"/>
    </ligandPart>
</feature>
<dbReference type="CDD" id="cd00302">
    <property type="entry name" value="cytochrome_P450"/>
    <property type="match status" value="1"/>
</dbReference>
<keyword evidence="3 4" id="KW-0408">Iron</keyword>
<dbReference type="PANTHER" id="PTHR24305">
    <property type="entry name" value="CYTOCHROME P450"/>
    <property type="match status" value="1"/>
</dbReference>
<organism evidence="5 6">
    <name type="scientific">Mesorhizobium helmanticense</name>
    <dbReference type="NCBI Taxonomy" id="1776423"/>
    <lineage>
        <taxon>Bacteria</taxon>
        <taxon>Pseudomonadati</taxon>
        <taxon>Pseudomonadota</taxon>
        <taxon>Alphaproteobacteria</taxon>
        <taxon>Hyphomicrobiales</taxon>
        <taxon>Phyllobacteriaceae</taxon>
        <taxon>Mesorhizobium</taxon>
    </lineage>
</organism>
<protein>
    <recommendedName>
        <fullName evidence="7">Cytochrome P450</fullName>
    </recommendedName>
</protein>
<comment type="caution">
    <text evidence="5">The sequence shown here is derived from an EMBL/GenBank/DDBJ whole genome shotgun (WGS) entry which is preliminary data.</text>
</comment>
<name>A0A2T4ILX2_9HYPH</name>
<reference evidence="5 6" key="1">
    <citation type="submission" date="2018-03" db="EMBL/GenBank/DDBJ databases">
        <title>Genome sequence of the symbiotic type strain Mesorhizobium helmanticense CSLC115NT isolated from Lotus corniculatus nodules.</title>
        <authorList>
            <person name="Sannazzaro A.I."/>
            <person name="Torres Tejerizo G.A."/>
            <person name="Dip D."/>
            <person name="Caballero M."/>
            <person name="Pistorio M."/>
            <person name="Estrella M.J."/>
        </authorList>
    </citation>
    <scope>NUCLEOTIDE SEQUENCE [LARGE SCALE GENOMIC DNA]</scope>
    <source>
        <strain evidence="5 6">CSLC115N</strain>
    </source>
</reference>
<dbReference type="RefSeq" id="WP_107652721.1">
    <property type="nucleotide sequence ID" value="NZ_PZJX01000060.1"/>
</dbReference>
<dbReference type="Pfam" id="PF00067">
    <property type="entry name" value="p450"/>
    <property type="match status" value="1"/>
</dbReference>
<dbReference type="Proteomes" id="UP000240259">
    <property type="component" value="Unassembled WGS sequence"/>
</dbReference>
<keyword evidence="6" id="KW-1185">Reference proteome</keyword>
<dbReference type="SUPFAM" id="SSF48264">
    <property type="entry name" value="Cytochrome P450"/>
    <property type="match status" value="1"/>
</dbReference>
<gene>
    <name evidence="5" type="ORF">C9427_30445</name>
</gene>
<dbReference type="Gene3D" id="1.10.630.10">
    <property type="entry name" value="Cytochrome P450"/>
    <property type="match status" value="1"/>
</dbReference>
<dbReference type="GO" id="GO:0005506">
    <property type="term" value="F:iron ion binding"/>
    <property type="evidence" value="ECO:0007669"/>
    <property type="project" value="InterPro"/>
</dbReference>
<dbReference type="AlphaFoldDB" id="A0A2T4ILX2"/>
<comment type="similarity">
    <text evidence="2 4">Belongs to the cytochrome P450 family.</text>
</comment>
<dbReference type="GO" id="GO:0016705">
    <property type="term" value="F:oxidoreductase activity, acting on paired donors, with incorporation or reduction of molecular oxygen"/>
    <property type="evidence" value="ECO:0007669"/>
    <property type="project" value="InterPro"/>
</dbReference>
<keyword evidence="3 4" id="KW-0349">Heme</keyword>